<dbReference type="Pfam" id="PF05758">
    <property type="entry name" value="Ycf1"/>
    <property type="match status" value="1"/>
</dbReference>
<name>A0A1Z2QUG0_9ASTR</name>
<feature type="transmembrane region" description="Helical" evidence="10">
    <location>
        <begin position="28"/>
        <end position="48"/>
    </location>
</feature>
<dbReference type="PANTHER" id="PTHR33163:SF40">
    <property type="entry name" value="PROTEIN TIC 214"/>
    <property type="match status" value="1"/>
</dbReference>
<dbReference type="InterPro" id="IPR008896">
    <property type="entry name" value="TIC214"/>
</dbReference>
<reference evidence="12" key="1">
    <citation type="journal article" date="2017" name="Am. J. Bot.">
        <title>The East Asian origin of the giant lobelias.</title>
        <authorList>
            <person name="Knox E.B."/>
            <person name="Li C."/>
        </authorList>
    </citation>
    <scope>NUCLEOTIDE SEQUENCE</scope>
</reference>
<keyword evidence="5 10" id="KW-0812">Transmembrane</keyword>
<keyword evidence="9" id="KW-0175">Coiled coil</keyword>
<evidence type="ECO:0000256" key="9">
    <source>
        <dbReference type="SAM" id="Coils"/>
    </source>
</evidence>
<keyword evidence="12" id="KW-0934">Plastid</keyword>
<organism evidence="12">
    <name type="scientific">Legenere valdiviana</name>
    <dbReference type="NCBI Taxonomy" id="2010882"/>
    <lineage>
        <taxon>Eukaryota</taxon>
        <taxon>Viridiplantae</taxon>
        <taxon>Streptophyta</taxon>
        <taxon>Embryophyta</taxon>
        <taxon>Tracheophyta</taxon>
        <taxon>Spermatophyta</taxon>
        <taxon>Magnoliopsida</taxon>
        <taxon>eudicotyledons</taxon>
        <taxon>Gunneridae</taxon>
        <taxon>Pentapetalae</taxon>
        <taxon>asterids</taxon>
        <taxon>campanulids</taxon>
        <taxon>Asterales</taxon>
        <taxon>Campanulaceae</taxon>
        <taxon>Legenere</taxon>
    </lineage>
</organism>
<comment type="subcellular location">
    <subcellularLocation>
        <location evidence="1">Plastid membrane</location>
        <topology evidence="1">Multi-pass membrane protein</topology>
    </subcellularLocation>
</comment>
<feature type="transmembrane region" description="Helical" evidence="10">
    <location>
        <begin position="68"/>
        <end position="85"/>
    </location>
</feature>
<geneLocation type="plastid" evidence="12"/>
<feature type="coiled-coil region" evidence="9">
    <location>
        <begin position="342"/>
        <end position="369"/>
    </location>
</feature>
<evidence type="ECO:0000256" key="7">
    <source>
        <dbReference type="ARBA" id="ARBA00022989"/>
    </source>
</evidence>
<dbReference type="RefSeq" id="YP_009403856.1">
    <property type="nucleotide sequence ID" value="NC_035364.1"/>
</dbReference>
<dbReference type="GeneID" id="33368457"/>
<dbReference type="GeneID" id="33368440"/>
<evidence type="ECO:0000256" key="2">
    <source>
        <dbReference type="ARBA" id="ARBA00009956"/>
    </source>
</evidence>
<proteinExistence type="inferred from homology"/>
<dbReference type="AlphaFoldDB" id="A0A1Z2QUG0"/>
<evidence type="ECO:0000313" key="12">
    <source>
        <dbReference type="EMBL" id="ASA35122.1"/>
    </source>
</evidence>
<protein>
    <recommendedName>
        <fullName evidence="4">Protein TIC 214</fullName>
    </recommendedName>
    <alternativeName>
        <fullName evidence="8">Translocon at the inner envelope membrane of chloroplasts 214</fullName>
    </alternativeName>
</protein>
<comment type="subunit">
    <text evidence="3">Part of the Tic complex.</text>
</comment>
<dbReference type="EMBL" id="MF061177">
    <property type="protein sequence ID" value="ASA35122.1"/>
    <property type="molecule type" value="Genomic_DNA"/>
</dbReference>
<sequence>MISRLWAYVSTFFTNGWLNLTNSVLGVGLYYGFIITVKITPVYLFFWIKKPKNKNRAALLIDVIRSRLVSFLRICLIIPAVYYLSRGPLRPPGVVLTPQSSTIEPRPKKRIRESRESRDALRKELIELIKKREKYGYCDPHGIARLIKPQQKLNQINGEDLWIFLRCPLGIRGLIILQQTFYRKYIWLPGAIIGKNIARILLFQQPEWAEDIDDWERETYWICDENGFRVQGGKISITNALEVLTTYMPPQWWEFGFEVEVTWAVKLRPWHTPPKEYGRTHLYTFINPTGGMTYVPWSPSFPPRFKFWRPIFQVLKEKTQRLGSIAKELPNNFQDLQEIKLREVVKEKMQRLEQIAKELHNNFRHLREIKLKIELVVNNPNLDEKDKNKKNNK</sequence>
<accession>A0A1Z2QUG0</accession>
<evidence type="ECO:0000313" key="11">
    <source>
        <dbReference type="EMBL" id="ASA35113.1"/>
    </source>
</evidence>
<evidence type="ECO:0000256" key="3">
    <source>
        <dbReference type="ARBA" id="ARBA00011510"/>
    </source>
</evidence>
<dbReference type="GO" id="GO:0042170">
    <property type="term" value="C:plastid membrane"/>
    <property type="evidence" value="ECO:0007669"/>
    <property type="project" value="UniProtKB-SubCell"/>
</dbReference>
<evidence type="ECO:0000256" key="8">
    <source>
        <dbReference type="ARBA" id="ARBA00029978"/>
    </source>
</evidence>
<evidence type="ECO:0000256" key="1">
    <source>
        <dbReference type="ARBA" id="ARBA00004446"/>
    </source>
</evidence>
<evidence type="ECO:0000256" key="5">
    <source>
        <dbReference type="ARBA" id="ARBA00022692"/>
    </source>
</evidence>
<dbReference type="EMBL" id="MF061177">
    <property type="protein sequence ID" value="ASA35113.1"/>
    <property type="molecule type" value="Genomic_DNA"/>
</dbReference>
<gene>
    <name evidence="12" type="primary">ORF393</name>
    <name evidence="11" type="ORF">Le_val1Pt0988</name>
    <name evidence="12" type="ORF">Le_val1Pt1243</name>
</gene>
<evidence type="ECO:0000256" key="4">
    <source>
        <dbReference type="ARBA" id="ARBA00016640"/>
    </source>
</evidence>
<evidence type="ECO:0000256" key="10">
    <source>
        <dbReference type="SAM" id="Phobius"/>
    </source>
</evidence>
<keyword evidence="6" id="KW-0813">Transport</keyword>
<dbReference type="RefSeq" id="YP_009403847.1">
    <property type="nucleotide sequence ID" value="NC_035364.1"/>
</dbReference>
<comment type="similarity">
    <text evidence="2">Belongs to the TIC214 family.</text>
</comment>
<dbReference type="GO" id="GO:0015031">
    <property type="term" value="P:protein transport"/>
    <property type="evidence" value="ECO:0007669"/>
    <property type="project" value="UniProtKB-KW"/>
</dbReference>
<keyword evidence="10" id="KW-0472">Membrane</keyword>
<dbReference type="PANTHER" id="PTHR33163">
    <property type="entry name" value="PROTEIN TIC 214-RELATED"/>
    <property type="match status" value="1"/>
</dbReference>
<evidence type="ECO:0000256" key="6">
    <source>
        <dbReference type="ARBA" id="ARBA00022927"/>
    </source>
</evidence>
<keyword evidence="6" id="KW-0653">Protein transport</keyword>
<keyword evidence="7 10" id="KW-1133">Transmembrane helix</keyword>